<dbReference type="PANTHER" id="PTHR46290">
    <property type="entry name" value="DI-N-ACETYLCHITOBIASE"/>
    <property type="match status" value="1"/>
</dbReference>
<dbReference type="SMART" id="SM00636">
    <property type="entry name" value="Glyco_18"/>
    <property type="match status" value="1"/>
</dbReference>
<evidence type="ECO:0000313" key="6">
    <source>
        <dbReference type="Proteomes" id="UP000695562"/>
    </source>
</evidence>
<dbReference type="GO" id="GO:0009313">
    <property type="term" value="P:oligosaccharide catabolic process"/>
    <property type="evidence" value="ECO:0007669"/>
    <property type="project" value="TreeGrafter"/>
</dbReference>
<comment type="caution">
    <text evidence="5">The sequence shown here is derived from an EMBL/GenBank/DDBJ whole genome shotgun (WGS) entry which is preliminary data.</text>
</comment>
<dbReference type="GO" id="GO:0016798">
    <property type="term" value="F:hydrolase activity, acting on glycosyl bonds"/>
    <property type="evidence" value="ECO:0007669"/>
    <property type="project" value="UniProtKB-KW"/>
</dbReference>
<keyword evidence="2" id="KW-0326">Glycosidase</keyword>
<sequence length="403" mass="45636">MKFYCLIVIYLFILCCHCQNSNELLTKDIVKAENTTIATTATTNTTNSLSANITTTITSPTPVASSCVCSDESLCKISRLNENTKPYLFWIINTEINQLKKTLSKDINILSIHKDYLTKEAVCYAKSLGIKVLVWFPVSGATRDYVVTEEGRASFLRIGMEKVNKFNLNGIDIDIETDLDSPYYEYLLEKFRELLPVAKGYTVLTDLPTNYNFVYDVKRKDRILNAVDYVAMMNYDQSYGLPYLGANSNHSQTLIGQETFLKAGFPANRLITGLPLYAYYGKCVTKDLYVEQCVLSRPRLNTAYSLAYINSIVSNNRTDVKLTSGLLWDQVSLAPYINYMVTTNLGYDIYQTRYDNALSLRLKIQNSKAKGGVAFFRLDNLYGMPEARINEIFEATNPNNLPK</sequence>
<organism evidence="5 6">
    <name type="scientific">Polysphondylium violaceum</name>
    <dbReference type="NCBI Taxonomy" id="133409"/>
    <lineage>
        <taxon>Eukaryota</taxon>
        <taxon>Amoebozoa</taxon>
        <taxon>Evosea</taxon>
        <taxon>Eumycetozoa</taxon>
        <taxon>Dictyostelia</taxon>
        <taxon>Dictyosteliales</taxon>
        <taxon>Dictyosteliaceae</taxon>
        <taxon>Polysphondylium</taxon>
    </lineage>
</organism>
<evidence type="ECO:0000256" key="3">
    <source>
        <dbReference type="SAM" id="SignalP"/>
    </source>
</evidence>
<dbReference type="GO" id="GO:0008061">
    <property type="term" value="F:chitin binding"/>
    <property type="evidence" value="ECO:0007669"/>
    <property type="project" value="InterPro"/>
</dbReference>
<dbReference type="Proteomes" id="UP000695562">
    <property type="component" value="Unassembled WGS sequence"/>
</dbReference>
<keyword evidence="3" id="KW-0732">Signal</keyword>
<name>A0A8J4PXL3_9MYCE</name>
<evidence type="ECO:0000313" key="5">
    <source>
        <dbReference type="EMBL" id="KAF2074592.1"/>
    </source>
</evidence>
<dbReference type="OrthoDB" id="73875at2759"/>
<dbReference type="Gene3D" id="3.20.20.80">
    <property type="entry name" value="Glycosidases"/>
    <property type="match status" value="1"/>
</dbReference>
<evidence type="ECO:0000256" key="2">
    <source>
        <dbReference type="ARBA" id="ARBA00023295"/>
    </source>
</evidence>
<keyword evidence="6" id="KW-1185">Reference proteome</keyword>
<gene>
    <name evidence="5" type="ORF">CYY_004099</name>
</gene>
<reference evidence="5" key="1">
    <citation type="submission" date="2020-01" db="EMBL/GenBank/DDBJ databases">
        <title>Development of genomics and gene disruption for Polysphondylium violaceum indicates a role for the polyketide synthase stlB in stalk morphogenesis.</title>
        <authorList>
            <person name="Narita B."/>
            <person name="Kawabe Y."/>
            <person name="Kin K."/>
            <person name="Saito T."/>
            <person name="Gibbs R."/>
            <person name="Kuspa A."/>
            <person name="Muzny D."/>
            <person name="Queller D."/>
            <person name="Richards S."/>
            <person name="Strassman J."/>
            <person name="Sucgang R."/>
            <person name="Worley K."/>
            <person name="Schaap P."/>
        </authorList>
    </citation>
    <scope>NUCLEOTIDE SEQUENCE</scope>
    <source>
        <strain evidence="5">QSvi11</strain>
    </source>
</reference>
<dbReference type="InterPro" id="IPR001223">
    <property type="entry name" value="Glyco_hydro18_cat"/>
</dbReference>
<dbReference type="InterPro" id="IPR051887">
    <property type="entry name" value="GH18_Domain-Containing"/>
</dbReference>
<dbReference type="Pfam" id="PF00704">
    <property type="entry name" value="Glyco_hydro_18"/>
    <property type="match status" value="1"/>
</dbReference>
<dbReference type="AlphaFoldDB" id="A0A8J4PXL3"/>
<protein>
    <recommendedName>
        <fullName evidence="4">GH18 domain-containing protein</fullName>
    </recommendedName>
</protein>
<feature type="chain" id="PRO_5035196064" description="GH18 domain-containing protein" evidence="3">
    <location>
        <begin position="19"/>
        <end position="403"/>
    </location>
</feature>
<dbReference type="InterPro" id="IPR017853">
    <property type="entry name" value="GH"/>
</dbReference>
<dbReference type="PANTHER" id="PTHR46290:SF1">
    <property type="entry name" value="DI-N-ACETYLCHITOBIASE"/>
    <property type="match status" value="1"/>
</dbReference>
<accession>A0A8J4PXL3</accession>
<dbReference type="PROSITE" id="PS51910">
    <property type="entry name" value="GH18_2"/>
    <property type="match status" value="1"/>
</dbReference>
<evidence type="ECO:0000259" key="4">
    <source>
        <dbReference type="PROSITE" id="PS51910"/>
    </source>
</evidence>
<evidence type="ECO:0000256" key="1">
    <source>
        <dbReference type="ARBA" id="ARBA00022801"/>
    </source>
</evidence>
<dbReference type="SUPFAM" id="SSF51445">
    <property type="entry name" value="(Trans)glycosidases"/>
    <property type="match status" value="1"/>
</dbReference>
<dbReference type="EMBL" id="AJWJ01000139">
    <property type="protein sequence ID" value="KAF2074592.1"/>
    <property type="molecule type" value="Genomic_DNA"/>
</dbReference>
<keyword evidence="1" id="KW-0378">Hydrolase</keyword>
<dbReference type="InterPro" id="IPR011583">
    <property type="entry name" value="Chitinase_II/V-like_cat"/>
</dbReference>
<proteinExistence type="predicted"/>
<feature type="domain" description="GH18" evidence="4">
    <location>
        <begin position="1"/>
        <end position="403"/>
    </location>
</feature>
<feature type="signal peptide" evidence="3">
    <location>
        <begin position="1"/>
        <end position="18"/>
    </location>
</feature>
<dbReference type="GO" id="GO:0005615">
    <property type="term" value="C:extracellular space"/>
    <property type="evidence" value="ECO:0007669"/>
    <property type="project" value="TreeGrafter"/>
</dbReference>